<sequence length="173" mass="18292">MKRLLTALALLCLTSGLRAEDTKISAGNLNFTLPASGWTSVPTSSPMRAATLQITVEGAEKPLEAIFYYFGAGQGGDTQANINRWLGQFESPPESKTEELDANGTKVSLVTATGTYMDGAMFGPKTAKADYTLLGAIIPGPDAPVFIKLTGPKDAVAKITEDFKKLSTSPFAK</sequence>
<dbReference type="STRING" id="48467.SAMN02745166_01406"/>
<evidence type="ECO:0000313" key="2">
    <source>
        <dbReference type="EMBL" id="SKA88358.1"/>
    </source>
</evidence>
<gene>
    <name evidence="2" type="ORF">SAMN02745166_01406</name>
</gene>
<dbReference type="OrthoDB" id="5764172at2"/>
<evidence type="ECO:0000256" key="1">
    <source>
        <dbReference type="SAM" id="SignalP"/>
    </source>
</evidence>
<dbReference type="EMBL" id="FUYE01000004">
    <property type="protein sequence ID" value="SKA88358.1"/>
    <property type="molecule type" value="Genomic_DNA"/>
</dbReference>
<evidence type="ECO:0000313" key="3">
    <source>
        <dbReference type="Proteomes" id="UP000190774"/>
    </source>
</evidence>
<reference evidence="3" key="1">
    <citation type="submission" date="2017-02" db="EMBL/GenBank/DDBJ databases">
        <authorList>
            <person name="Varghese N."/>
            <person name="Submissions S."/>
        </authorList>
    </citation>
    <scope>NUCLEOTIDE SEQUENCE [LARGE SCALE GENOMIC DNA]</scope>
    <source>
        <strain evidence="3">ATCC 700200</strain>
    </source>
</reference>
<feature type="signal peptide" evidence="1">
    <location>
        <begin position="1"/>
        <end position="19"/>
    </location>
</feature>
<dbReference type="RefSeq" id="WP_078812612.1">
    <property type="nucleotide sequence ID" value="NZ_FUYE01000004.1"/>
</dbReference>
<keyword evidence="3" id="KW-1185">Reference proteome</keyword>
<dbReference type="AlphaFoldDB" id="A0A1T4XGS0"/>
<organism evidence="2 3">
    <name type="scientific">Prosthecobacter debontii</name>
    <dbReference type="NCBI Taxonomy" id="48467"/>
    <lineage>
        <taxon>Bacteria</taxon>
        <taxon>Pseudomonadati</taxon>
        <taxon>Verrucomicrobiota</taxon>
        <taxon>Verrucomicrobiia</taxon>
        <taxon>Verrucomicrobiales</taxon>
        <taxon>Verrucomicrobiaceae</taxon>
        <taxon>Prosthecobacter</taxon>
    </lineage>
</organism>
<accession>A0A1T4XGS0</accession>
<keyword evidence="1" id="KW-0732">Signal</keyword>
<proteinExistence type="predicted"/>
<dbReference type="Proteomes" id="UP000190774">
    <property type="component" value="Unassembled WGS sequence"/>
</dbReference>
<protein>
    <submittedName>
        <fullName evidence="2">Uncharacterized protein</fullName>
    </submittedName>
</protein>
<name>A0A1T4XGS0_9BACT</name>
<feature type="chain" id="PRO_5012233671" evidence="1">
    <location>
        <begin position="20"/>
        <end position="173"/>
    </location>
</feature>